<accession>A0A286S1R2</accession>
<dbReference type="RefSeq" id="YP_009610168.1">
    <property type="nucleotide sequence ID" value="NC_042001.1"/>
</dbReference>
<keyword evidence="2" id="KW-1185">Reference proteome</keyword>
<dbReference type="KEGG" id="vg:40086256"/>
<organism evidence="1 2">
    <name type="scientific">Arthrobacter phage Molivia</name>
    <dbReference type="NCBI Taxonomy" id="2015839"/>
    <lineage>
        <taxon>Viruses</taxon>
        <taxon>Duplodnaviria</taxon>
        <taxon>Heunggongvirae</taxon>
        <taxon>Uroviricota</taxon>
        <taxon>Caudoviricetes</taxon>
        <taxon>Amigovirus</taxon>
        <taxon>Amigovirus molivia</taxon>
    </lineage>
</organism>
<dbReference type="EMBL" id="MF185731">
    <property type="protein sequence ID" value="ASX99268.1"/>
    <property type="molecule type" value="Genomic_DNA"/>
</dbReference>
<reference evidence="2" key="1">
    <citation type="submission" date="2017-06" db="EMBL/GenBank/DDBJ databases">
        <authorList>
            <person name="Kim H.J."/>
            <person name="Triplett B.A."/>
        </authorList>
    </citation>
    <scope>NUCLEOTIDE SEQUENCE [LARGE SCALE GENOMIC DNA]</scope>
</reference>
<dbReference type="SUPFAM" id="SSF49842">
    <property type="entry name" value="TNF-like"/>
    <property type="match status" value="1"/>
</dbReference>
<evidence type="ECO:0000313" key="1">
    <source>
        <dbReference type="EMBL" id="ASX99268.1"/>
    </source>
</evidence>
<gene>
    <name evidence="1" type="primary">44</name>
    <name evidence="1" type="ORF">SEA_MOLIVIA_44</name>
</gene>
<dbReference type="GeneID" id="40086256"/>
<dbReference type="Gene3D" id="2.60.120.40">
    <property type="match status" value="1"/>
</dbReference>
<protein>
    <submittedName>
        <fullName evidence="1">Uncharacterized protein</fullName>
    </submittedName>
</protein>
<dbReference type="Proteomes" id="UP000225204">
    <property type="component" value="Segment"/>
</dbReference>
<evidence type="ECO:0000313" key="2">
    <source>
        <dbReference type="Proteomes" id="UP000225204"/>
    </source>
</evidence>
<sequence length="188" mass="19158">MGAYTSNMQVWYPDTSDTAKLNTLLATLASSIETGIGGRIIKVETTRSLLATVTAGSVTALANGGEKTIPFSINPGGYNDGMTIAPTGIVTVNVSGLYYMAVNSMTTQASGYMDLRLYKNAGNFTRALGHSGTAGGGFAAAGATGIMQCNAGDSLQATVTVNGVAASAQIHTGQVTYNVMSIVLLKAS</sequence>
<proteinExistence type="predicted"/>
<name>A0A286S1R2_9CAUD</name>
<dbReference type="OrthoDB" id="32574at10239"/>
<dbReference type="InterPro" id="IPR008983">
    <property type="entry name" value="Tumour_necrosis_fac-like_dom"/>
</dbReference>